<accession>A0A075M000</accession>
<dbReference type="EMBL" id="KJ489402">
    <property type="protein sequence ID" value="AIF71904.1"/>
    <property type="molecule type" value="Genomic_DNA"/>
</dbReference>
<dbReference type="Proteomes" id="UP000028561">
    <property type="component" value="Segment"/>
</dbReference>
<keyword evidence="2" id="KW-1185">Reference proteome</keyword>
<protein>
    <submittedName>
        <fullName evidence="1">Uncharacterized protein</fullName>
    </submittedName>
</protein>
<sequence>MFSLFKILNCKHDFHYVSTEMESDASGIFYSYIEKIHIYCPKCQRKKKVHSWEWKRIEARQEIDVAYRQNNKGE</sequence>
<organism evidence="1 2">
    <name type="scientific">Bacillus phage Riley</name>
    <dbReference type="NCBI Taxonomy" id="1486662"/>
    <lineage>
        <taxon>Viruses</taxon>
        <taxon>Duplodnaviria</taxon>
        <taxon>Heunggongvirae</taxon>
        <taxon>Uroviricota</taxon>
        <taxon>Caudoviricetes</taxon>
        <taxon>Herelleviridae</taxon>
        <taxon>Bastillevirinae</taxon>
        <taxon>Bequatrovirus</taxon>
        <taxon>Bequatrovirus riley</taxon>
    </lineage>
</organism>
<name>A0A075M000_9CAUD</name>
<evidence type="ECO:0000313" key="2">
    <source>
        <dbReference type="Proteomes" id="UP000028561"/>
    </source>
</evidence>
<evidence type="ECO:0000313" key="1">
    <source>
        <dbReference type="EMBL" id="AIF71904.1"/>
    </source>
</evidence>
<reference evidence="2" key="1">
    <citation type="submission" date="2014-09" db="EMBL/GenBank/DDBJ databases">
        <title>Genomic characterization and comparison of seven Myoviridae bacteriophage infecting Bacillus thuringiensis.</title>
        <authorList>
            <person name="Sauder A.B."/>
            <person name="McKenzie Q.R."/>
            <person name="Temple L.M."/>
            <person name="Alexis B.K."/>
            <person name="Al-Atrache Z."/>
            <person name="Lewis L.O."/>
            <person name="Loesser-Casey K.E."/>
            <person name="Mitchell K.J."/>
        </authorList>
    </citation>
    <scope>NUCLEOTIDE SEQUENCE [LARGE SCALE GENOMIC DNA]</scope>
</reference>
<dbReference type="RefSeq" id="YP_009055793.1">
    <property type="nucleotide sequence ID" value="NC_024788.1"/>
</dbReference>
<reference evidence="1 2" key="2">
    <citation type="journal article" date="2016" name="Virology (Lond)">
        <title>Genomic characterization and comparison of seven Myoviridae bacteriophage infecting Bacillus thuringiensis.</title>
        <authorList>
            <person name="Sauder A.B."/>
            <person name="Quinn M.R."/>
            <person name="Brouillette A."/>
            <person name="Caruso S."/>
            <person name="Cresawn S."/>
            <person name="Erill I."/>
            <person name="Lewis L."/>
            <person name="Loesser-Casey K."/>
            <person name="Pate M."/>
            <person name="Scott C."/>
            <person name="Stockwell S."/>
            <person name="Temple L."/>
        </authorList>
    </citation>
    <scope>NUCLEOTIDE SEQUENCE [LARGE SCALE GENOMIC DNA]</scope>
</reference>
<dbReference type="GeneID" id="20283015"/>
<proteinExistence type="predicted"/>
<dbReference type="KEGG" id="vg:20283015"/>